<dbReference type="EMBL" id="MCOG01000204">
    <property type="protein sequence ID" value="ORY26198.1"/>
    <property type="molecule type" value="Genomic_DNA"/>
</dbReference>
<evidence type="ECO:0000256" key="7">
    <source>
        <dbReference type="ARBA" id="ARBA00022917"/>
    </source>
</evidence>
<evidence type="ECO:0000256" key="4">
    <source>
        <dbReference type="ARBA" id="ARBA00022574"/>
    </source>
</evidence>
<evidence type="ECO:0000259" key="10">
    <source>
        <dbReference type="Pfam" id="PF08662"/>
    </source>
</evidence>
<feature type="domain" description="Translation initiation factor beta propellor-like" evidence="10">
    <location>
        <begin position="215"/>
        <end position="408"/>
    </location>
</feature>
<feature type="compositionally biased region" description="Basic residues" evidence="9">
    <location>
        <begin position="498"/>
        <end position="510"/>
    </location>
</feature>
<evidence type="ECO:0000313" key="11">
    <source>
        <dbReference type="EMBL" id="ORY26198.1"/>
    </source>
</evidence>
<dbReference type="InterPro" id="IPR015943">
    <property type="entry name" value="WD40/YVTN_repeat-like_dom_sf"/>
</dbReference>
<dbReference type="Pfam" id="PF08662">
    <property type="entry name" value="eIF2A"/>
    <property type="match status" value="1"/>
</dbReference>
<keyword evidence="6 8" id="KW-0810">Translation regulation</keyword>
<evidence type="ECO:0000313" key="12">
    <source>
        <dbReference type="Proteomes" id="UP000193920"/>
    </source>
</evidence>
<comment type="caution">
    <text evidence="11">The sequence shown here is derived from an EMBL/GenBank/DDBJ whole genome shotgun (WGS) entry which is preliminary data.</text>
</comment>
<dbReference type="InterPro" id="IPR011387">
    <property type="entry name" value="TIF2A"/>
</dbReference>
<comment type="function">
    <text evidence="8">Functions in the early steps of protein synthesis of a small number of specific mRNAs. Acts by directing the binding of methionyl-tRNAi to 40S ribosomal subunits. In contrast to the eIF-2 complex, it binds methionyl-tRNAi to 40S subunits in a codon-dependent manner, whereas the eIF-2 complex binds methionyl-tRNAi to 40S subunits in a GTP-dependent manner.</text>
</comment>
<comment type="similarity">
    <text evidence="1 8">Belongs to the WD repeat EIF2A family.</text>
</comment>
<keyword evidence="7 8" id="KW-0648">Protein biosynthesis</keyword>
<dbReference type="GO" id="GO:0006417">
    <property type="term" value="P:regulation of translation"/>
    <property type="evidence" value="ECO:0007669"/>
    <property type="project" value="UniProtKB-KW"/>
</dbReference>
<dbReference type="SUPFAM" id="SSF82171">
    <property type="entry name" value="DPP6 N-terminal domain-like"/>
    <property type="match status" value="1"/>
</dbReference>
<dbReference type="STRING" id="1754190.A0A1Y2AUC6"/>
<accession>A0A1Y2AUC6</accession>
<keyword evidence="4" id="KW-0853">WD repeat</keyword>
<dbReference type="GO" id="GO:0000049">
    <property type="term" value="F:tRNA binding"/>
    <property type="evidence" value="ECO:0007669"/>
    <property type="project" value="UniProtKB-UniRule"/>
</dbReference>
<evidence type="ECO:0000256" key="8">
    <source>
        <dbReference type="PIRNR" id="PIRNR017222"/>
    </source>
</evidence>
<dbReference type="GO" id="GO:0043022">
    <property type="term" value="F:ribosome binding"/>
    <property type="evidence" value="ECO:0007669"/>
    <property type="project" value="UniProtKB-UniRule"/>
</dbReference>
<proteinExistence type="inferred from homology"/>
<evidence type="ECO:0000256" key="2">
    <source>
        <dbReference type="ARBA" id="ARBA00013819"/>
    </source>
</evidence>
<dbReference type="PIRSF" id="PIRSF017222">
    <property type="entry name" value="eIF2A"/>
    <property type="match status" value="1"/>
</dbReference>
<evidence type="ECO:0000256" key="6">
    <source>
        <dbReference type="ARBA" id="ARBA00022845"/>
    </source>
</evidence>
<dbReference type="OrthoDB" id="2194683at2759"/>
<keyword evidence="12" id="KW-1185">Reference proteome</keyword>
<name>A0A1Y2AUC6_9FUNG</name>
<reference evidence="11 12" key="1">
    <citation type="submission" date="2016-08" db="EMBL/GenBank/DDBJ databases">
        <title>A Parts List for Fungal Cellulosomes Revealed by Comparative Genomics.</title>
        <authorList>
            <consortium name="DOE Joint Genome Institute"/>
            <person name="Haitjema C.H."/>
            <person name="Gilmore S.P."/>
            <person name="Henske J.K."/>
            <person name="Solomon K.V."/>
            <person name="De Groot R."/>
            <person name="Kuo A."/>
            <person name="Mondo S.J."/>
            <person name="Salamov A.A."/>
            <person name="Labutti K."/>
            <person name="Zhao Z."/>
            <person name="Chiniquy J."/>
            <person name="Barry K."/>
            <person name="Brewer H.M."/>
            <person name="Purvine S.O."/>
            <person name="Wright A.T."/>
            <person name="Boxma B."/>
            <person name="Van Alen T."/>
            <person name="Hackstein J.H."/>
            <person name="Baker S.E."/>
            <person name="Grigoriev I.V."/>
            <person name="O'Malley M.A."/>
        </authorList>
    </citation>
    <scope>NUCLEOTIDE SEQUENCE [LARGE SCALE GENOMIC DNA]</scope>
    <source>
        <strain evidence="11 12">G1</strain>
    </source>
</reference>
<dbReference type="InterPro" id="IPR013979">
    <property type="entry name" value="TIF_beta_prop-like"/>
</dbReference>
<evidence type="ECO:0000256" key="3">
    <source>
        <dbReference type="ARBA" id="ARBA00022540"/>
    </source>
</evidence>
<dbReference type="GO" id="GO:0003743">
    <property type="term" value="F:translation initiation factor activity"/>
    <property type="evidence" value="ECO:0007669"/>
    <property type="project" value="UniProtKB-UniRule"/>
</dbReference>
<dbReference type="GO" id="GO:0022627">
    <property type="term" value="C:cytosolic small ribosomal subunit"/>
    <property type="evidence" value="ECO:0007669"/>
    <property type="project" value="TreeGrafter"/>
</dbReference>
<sequence>MPGNIPQFTVRSAAGLKIYNTSCTPKKYETTVNFNKDDKNVRVFKYSSNGQYLAWATADGVYVLDTEDNKIVMEVTKRGIMDIDFSPRNTYIATFEKYVKERDPNKPPHKNLIIYDIVSGEQKMDFIQKNPKNWEVQWTEDESVVARLVNDQIEFYNIAEKSNLLNKFKLKGMTAFSISPGKTPYVATFVPEIKGNPASVKIYSYNNYKTPVSAKSFFRVDNIDMYWNKIGTNLLVLTHTDVDTSGTTYYGETALYFLAIAGNYDCRVELETGAPIHDVAWSPNSREFIVIYGFMPSKAILFDYRAKPVFEFPRNHRNFVKFNCHGRVVCLAGFGNLAGEMDFWDLKTLKKIGSAQASNASYCEWCPDGQHIITATLTPRLRVDNGYKIWHYTGVKVFQEEINELYQIQWKPISVDNFVEKTNLAPAPEPFVGGPETEVKVVKKPVGVYRPPGARGRNTPSNILHKDIKTGSTEIISAKKTAAIPGFVVEEKKELTKSQKKNMRKNRKKAEAKAAAAAAGNSAPSTPEPAAPVDPAKKLRQVQKKLREIEALKVKQAGGAVLDESQLTKLKREPELLKELEKLKI</sequence>
<feature type="region of interest" description="Disordered" evidence="9">
    <location>
        <begin position="495"/>
        <end position="537"/>
    </location>
</feature>
<dbReference type="PANTHER" id="PTHR13227">
    <property type="entry name" value="EUKARYOTIC TRANSLATION INITIATION FACTOR 2A"/>
    <property type="match status" value="1"/>
</dbReference>
<keyword evidence="5" id="KW-0677">Repeat</keyword>
<gene>
    <name evidence="11" type="ORF">LY90DRAFT_706128</name>
</gene>
<dbReference type="GO" id="GO:0003729">
    <property type="term" value="F:mRNA binding"/>
    <property type="evidence" value="ECO:0007669"/>
    <property type="project" value="TreeGrafter"/>
</dbReference>
<dbReference type="Proteomes" id="UP000193920">
    <property type="component" value="Unassembled WGS sequence"/>
</dbReference>
<protein>
    <recommendedName>
        <fullName evidence="2 8">Eukaryotic translation initiation factor 2A</fullName>
        <shortName evidence="8">eIF-2A</shortName>
    </recommendedName>
</protein>
<dbReference type="PANTHER" id="PTHR13227:SF0">
    <property type="entry name" value="EUKARYOTIC TRANSLATION INITIATION FACTOR 2A"/>
    <property type="match status" value="1"/>
</dbReference>
<organism evidence="11 12">
    <name type="scientific">Neocallimastix californiae</name>
    <dbReference type="NCBI Taxonomy" id="1754190"/>
    <lineage>
        <taxon>Eukaryota</taxon>
        <taxon>Fungi</taxon>
        <taxon>Fungi incertae sedis</taxon>
        <taxon>Chytridiomycota</taxon>
        <taxon>Chytridiomycota incertae sedis</taxon>
        <taxon>Neocallimastigomycetes</taxon>
        <taxon>Neocallimastigales</taxon>
        <taxon>Neocallimastigaceae</taxon>
        <taxon>Neocallimastix</taxon>
    </lineage>
</organism>
<dbReference type="AlphaFoldDB" id="A0A1Y2AUC6"/>
<keyword evidence="3 8" id="KW-0396">Initiation factor</keyword>
<evidence type="ECO:0000256" key="5">
    <source>
        <dbReference type="ARBA" id="ARBA00022737"/>
    </source>
</evidence>
<dbReference type="Gene3D" id="2.130.10.10">
    <property type="entry name" value="YVTN repeat-like/Quinoprotein amine dehydrogenase"/>
    <property type="match status" value="2"/>
</dbReference>
<evidence type="ECO:0000256" key="1">
    <source>
        <dbReference type="ARBA" id="ARBA00009573"/>
    </source>
</evidence>
<evidence type="ECO:0000256" key="9">
    <source>
        <dbReference type="SAM" id="MobiDB-lite"/>
    </source>
</evidence>